<name>D4S343_9FIRM</name>
<dbReference type="HOGENOM" id="CLU_048251_2_0_9"/>
<protein>
    <submittedName>
        <fullName evidence="2">EDD domain protein, DegV family</fullName>
    </submittedName>
</protein>
<dbReference type="SUPFAM" id="SSF82549">
    <property type="entry name" value="DAK1/DegV-like"/>
    <property type="match status" value="1"/>
</dbReference>
<dbReference type="InterPro" id="IPR003797">
    <property type="entry name" value="DegV"/>
</dbReference>
<keyword evidence="3" id="KW-1185">Reference proteome</keyword>
<dbReference type="Proteomes" id="UP000006238">
    <property type="component" value="Unassembled WGS sequence"/>
</dbReference>
<proteinExistence type="predicted"/>
<keyword evidence="1" id="KW-0446">Lipid-binding</keyword>
<comment type="caution">
    <text evidence="2">The sequence shown here is derived from an EMBL/GenBank/DDBJ whole genome shotgun (WGS) entry which is preliminary data.</text>
</comment>
<organism evidence="2 3">
    <name type="scientific">Eshraghiella crossota DSM 2876</name>
    <dbReference type="NCBI Taxonomy" id="511680"/>
    <lineage>
        <taxon>Bacteria</taxon>
        <taxon>Bacillati</taxon>
        <taxon>Bacillota</taxon>
        <taxon>Clostridia</taxon>
        <taxon>Lachnospirales</taxon>
        <taxon>Lachnospiraceae</taxon>
        <taxon>Eshraghiella</taxon>
    </lineage>
</organism>
<gene>
    <name evidence="2" type="ORF">BUTYVIB_02522</name>
</gene>
<evidence type="ECO:0000313" key="3">
    <source>
        <dbReference type="Proteomes" id="UP000006238"/>
    </source>
</evidence>
<dbReference type="GO" id="GO:0008289">
    <property type="term" value="F:lipid binding"/>
    <property type="evidence" value="ECO:0007669"/>
    <property type="project" value="UniProtKB-KW"/>
</dbReference>
<sequence length="274" mass="30030">MRIVTDSSANIVDYKDMNLGVAPLHIIVGDMDYVDDDMVDIDAMQKKLSSYKGKTSTASPSPEEWERAFGNDDIIFCITITSGLSGTYNSALAAKGKYESEHKGSRVFIIDSLSTGPEIELIAEKAQELIGTGASPDEIYNRLIEYKEKTHLYFSLASVKNFAKNGRINPVVATGIDFLGIKIVGKASEEGTLLPMDKCRGEKKALNKLVNHLKKCGYKNGKIIIAHNNNETGAEELSKLIEDEFGLFNGKINKTRALCSYYAEPGSILIGFEA</sequence>
<dbReference type="STRING" id="45851.BHV86_03735"/>
<dbReference type="Gene3D" id="3.40.50.10440">
    <property type="entry name" value="Dihydroxyacetone kinase, domain 1"/>
    <property type="match status" value="1"/>
</dbReference>
<dbReference type="Gene3D" id="3.30.1180.10">
    <property type="match status" value="1"/>
</dbReference>
<dbReference type="PANTHER" id="PTHR33434">
    <property type="entry name" value="DEGV DOMAIN-CONTAINING PROTEIN DR_1986-RELATED"/>
    <property type="match status" value="1"/>
</dbReference>
<dbReference type="InterPro" id="IPR050270">
    <property type="entry name" value="DegV_domain_contain"/>
</dbReference>
<dbReference type="Gene3D" id="2.20.28.50">
    <property type="entry name" value="degv family protein"/>
    <property type="match status" value="1"/>
</dbReference>
<dbReference type="PANTHER" id="PTHR33434:SF2">
    <property type="entry name" value="FATTY ACID-BINDING PROTEIN TM_1468"/>
    <property type="match status" value="1"/>
</dbReference>
<accession>D4S343</accession>
<dbReference type="GeneID" id="98919045"/>
<dbReference type="AlphaFoldDB" id="D4S343"/>
<evidence type="ECO:0000313" key="2">
    <source>
        <dbReference type="EMBL" id="EFF67324.1"/>
    </source>
</evidence>
<evidence type="ECO:0000256" key="1">
    <source>
        <dbReference type="ARBA" id="ARBA00023121"/>
    </source>
</evidence>
<dbReference type="Pfam" id="PF02645">
    <property type="entry name" value="DegV"/>
    <property type="match status" value="1"/>
</dbReference>
<dbReference type="RefSeq" id="WP_005604754.1">
    <property type="nucleotide sequence ID" value="NZ_GG663526.1"/>
</dbReference>
<dbReference type="eggNOG" id="COG1307">
    <property type="taxonomic scope" value="Bacteria"/>
</dbReference>
<reference evidence="2 3" key="1">
    <citation type="submission" date="2010-02" db="EMBL/GenBank/DDBJ databases">
        <authorList>
            <person name="Weinstock G."/>
            <person name="Sodergren E."/>
            <person name="Clifton S."/>
            <person name="Fulton L."/>
            <person name="Fulton B."/>
            <person name="Courtney L."/>
            <person name="Fronick C."/>
            <person name="Harrison M."/>
            <person name="Strong C."/>
            <person name="Farmer C."/>
            <person name="Delahaunty K."/>
            <person name="Markovic C."/>
            <person name="Hall O."/>
            <person name="Minx P."/>
            <person name="Tomlinson C."/>
            <person name="Mitreva M."/>
            <person name="Nelson J."/>
            <person name="Hou S."/>
            <person name="Wollam A."/>
            <person name="Pepin K.H."/>
            <person name="Johnson M."/>
            <person name="Bhonagiri V."/>
            <person name="Zhang X."/>
            <person name="Suruliraj S."/>
            <person name="Warren W."/>
            <person name="Chinwalla A."/>
            <person name="Mardis E.R."/>
            <person name="Wilson R.K."/>
        </authorList>
    </citation>
    <scope>NUCLEOTIDE SEQUENCE [LARGE SCALE GENOMIC DNA]</scope>
    <source>
        <strain evidence="2 3">DSM 2876</strain>
    </source>
</reference>
<dbReference type="EMBL" id="ABWN01000043">
    <property type="protein sequence ID" value="EFF67324.1"/>
    <property type="molecule type" value="Genomic_DNA"/>
</dbReference>
<dbReference type="NCBIfam" id="TIGR00762">
    <property type="entry name" value="DegV"/>
    <property type="match status" value="1"/>
</dbReference>
<dbReference type="PROSITE" id="PS51482">
    <property type="entry name" value="DEGV"/>
    <property type="match status" value="1"/>
</dbReference>
<dbReference type="InterPro" id="IPR043168">
    <property type="entry name" value="DegV_C"/>
</dbReference>